<feature type="domain" description="CCR4-NOT transcription complex subunit 1 CAF1-binding" evidence="2">
    <location>
        <begin position="71"/>
        <end position="207"/>
    </location>
</feature>
<evidence type="ECO:0000256" key="1">
    <source>
        <dbReference type="SAM" id="MobiDB-lite"/>
    </source>
</evidence>
<dbReference type="GO" id="GO:0017148">
    <property type="term" value="P:negative regulation of translation"/>
    <property type="evidence" value="ECO:0007669"/>
    <property type="project" value="InterPro"/>
</dbReference>
<keyword evidence="4" id="KW-1185">Reference proteome</keyword>
<name>A0A5E4M8R8_9HEMI</name>
<dbReference type="PANTHER" id="PTHR13162">
    <property type="entry name" value="CCR4-NOT TRANSCRIPTION COMPLEX"/>
    <property type="match status" value="1"/>
</dbReference>
<reference evidence="3 4" key="1">
    <citation type="submission" date="2019-08" db="EMBL/GenBank/DDBJ databases">
        <authorList>
            <person name="Alioto T."/>
            <person name="Alioto T."/>
            <person name="Gomez Garrido J."/>
        </authorList>
    </citation>
    <scope>NUCLEOTIDE SEQUENCE [LARGE SCALE GENOMIC DNA]</scope>
</reference>
<evidence type="ECO:0000313" key="3">
    <source>
        <dbReference type="EMBL" id="VVC26750.1"/>
    </source>
</evidence>
<dbReference type="GO" id="GO:0000932">
    <property type="term" value="C:P-body"/>
    <property type="evidence" value="ECO:0007669"/>
    <property type="project" value="TreeGrafter"/>
</dbReference>
<dbReference type="InterPro" id="IPR040398">
    <property type="entry name" value="Not1"/>
</dbReference>
<sequence length="207" mass="23200">MLLSVQTDTTMQRILPPAKTQPITNSSIESATLTGVSHPDATVGPSQTEGTTQRIKPPANTKSPIRSGSPKSNHHTVYLNFLNSLNNEKLNELIMLETETNIKALLSRDEVSTICRKTLNNLGSWYGMMTLAKNKPISTTFEDLKTLLIKAYQGGEDKLMYTLPLVFNTTSSWTLDVLYCLSDLHRQPDLKLKFQFEIEIVCKKLKI</sequence>
<organism evidence="3 4">
    <name type="scientific">Cinara cedri</name>
    <dbReference type="NCBI Taxonomy" id="506608"/>
    <lineage>
        <taxon>Eukaryota</taxon>
        <taxon>Metazoa</taxon>
        <taxon>Ecdysozoa</taxon>
        <taxon>Arthropoda</taxon>
        <taxon>Hexapoda</taxon>
        <taxon>Insecta</taxon>
        <taxon>Pterygota</taxon>
        <taxon>Neoptera</taxon>
        <taxon>Paraneoptera</taxon>
        <taxon>Hemiptera</taxon>
        <taxon>Sternorrhyncha</taxon>
        <taxon>Aphidomorpha</taxon>
        <taxon>Aphidoidea</taxon>
        <taxon>Aphididae</taxon>
        <taxon>Lachninae</taxon>
        <taxon>Cinara</taxon>
    </lineage>
</organism>
<dbReference type="Proteomes" id="UP000325440">
    <property type="component" value="Unassembled WGS sequence"/>
</dbReference>
<feature type="compositionally biased region" description="Polar residues" evidence="1">
    <location>
        <begin position="44"/>
        <end position="71"/>
    </location>
</feature>
<accession>A0A5E4M8R8</accession>
<protein>
    <submittedName>
        <fullName evidence="3">CCR4-NOT transcription complex subunit 1, CAF1-binding domain</fullName>
    </submittedName>
</protein>
<gene>
    <name evidence="3" type="ORF">CINCED_3A005655</name>
</gene>
<evidence type="ECO:0000313" key="4">
    <source>
        <dbReference type="Proteomes" id="UP000325440"/>
    </source>
</evidence>
<dbReference type="Pfam" id="PF16415">
    <property type="entry name" value="CNOT1_CAF1_bind"/>
    <property type="match status" value="1"/>
</dbReference>
<dbReference type="AlphaFoldDB" id="A0A5E4M8R8"/>
<evidence type="ECO:0000259" key="2">
    <source>
        <dbReference type="Pfam" id="PF16415"/>
    </source>
</evidence>
<dbReference type="OrthoDB" id="1933107at2759"/>
<dbReference type="InterPro" id="IPR032191">
    <property type="entry name" value="CNOT1_CAF1_bind"/>
</dbReference>
<dbReference type="GO" id="GO:0030015">
    <property type="term" value="C:CCR4-NOT core complex"/>
    <property type="evidence" value="ECO:0007669"/>
    <property type="project" value="InterPro"/>
</dbReference>
<proteinExistence type="predicted"/>
<feature type="region of interest" description="Disordered" evidence="1">
    <location>
        <begin position="35"/>
        <end position="72"/>
    </location>
</feature>
<dbReference type="GO" id="GO:0000288">
    <property type="term" value="P:nuclear-transcribed mRNA catabolic process, deadenylation-dependent decay"/>
    <property type="evidence" value="ECO:0007669"/>
    <property type="project" value="TreeGrafter"/>
</dbReference>
<dbReference type="GO" id="GO:0060090">
    <property type="term" value="F:molecular adaptor activity"/>
    <property type="evidence" value="ECO:0007669"/>
    <property type="project" value="TreeGrafter"/>
</dbReference>
<dbReference type="EMBL" id="CABPRJ010000044">
    <property type="protein sequence ID" value="VVC26750.1"/>
    <property type="molecule type" value="Genomic_DNA"/>
</dbReference>
<dbReference type="PANTHER" id="PTHR13162:SF8">
    <property type="entry name" value="CCR4-NOT TRANSCRIPTION COMPLEX SUBUNIT 1"/>
    <property type="match status" value="1"/>
</dbReference>
<dbReference type="Gene3D" id="1.25.40.180">
    <property type="match status" value="1"/>
</dbReference>